<dbReference type="EMBL" id="CAJNOU010000691">
    <property type="protein sequence ID" value="CAF1066573.1"/>
    <property type="molecule type" value="Genomic_DNA"/>
</dbReference>
<evidence type="ECO:0000313" key="2">
    <source>
        <dbReference type="EMBL" id="CAF1066573.1"/>
    </source>
</evidence>
<sequence>MGTLNSVLSLGVIHSFVGGFNCNQPTANVSNAQEHHKSDEVHKDPPNTFTAQCTAAATTTTTAALTTVPSFLLGTPATTAAASTTATTEFSFPTSSTTTRTIGFVAPRTSTASTCTPTLSSMPTLTTAATTTSVPTISTGNLYTTETLGSTSIIHKPTESSDPMDQLLSQLNDLVEYSITIKFVNVQQHVLYIQSDVQNDEVAFAQINQAYQQKLYNATICKYLRSLPLSADIQDRVIDNYLMQKVEDIKINYKQCQDVLDCGEKRSQTNSLSVSTEDMIATAKNIYTGMLAAGSKLIKHIKWSK</sequence>
<feature type="chain" id="PRO_5032832776" evidence="1">
    <location>
        <begin position="20"/>
        <end position="305"/>
    </location>
</feature>
<dbReference type="Proteomes" id="UP000663889">
    <property type="component" value="Unassembled WGS sequence"/>
</dbReference>
<reference evidence="2" key="1">
    <citation type="submission" date="2021-02" db="EMBL/GenBank/DDBJ databases">
        <authorList>
            <person name="Nowell W R."/>
        </authorList>
    </citation>
    <scope>NUCLEOTIDE SEQUENCE</scope>
</reference>
<gene>
    <name evidence="2" type="ORF">SEV965_LOCUS14129</name>
</gene>
<accession>A0A814LJ60</accession>
<keyword evidence="1" id="KW-0732">Signal</keyword>
<protein>
    <submittedName>
        <fullName evidence="2">Uncharacterized protein</fullName>
    </submittedName>
</protein>
<comment type="caution">
    <text evidence="2">The sequence shown here is derived from an EMBL/GenBank/DDBJ whole genome shotgun (WGS) entry which is preliminary data.</text>
</comment>
<name>A0A814LJ60_9BILA</name>
<proteinExistence type="predicted"/>
<evidence type="ECO:0000313" key="3">
    <source>
        <dbReference type="Proteomes" id="UP000663889"/>
    </source>
</evidence>
<evidence type="ECO:0000256" key="1">
    <source>
        <dbReference type="SAM" id="SignalP"/>
    </source>
</evidence>
<feature type="signal peptide" evidence="1">
    <location>
        <begin position="1"/>
        <end position="19"/>
    </location>
</feature>
<dbReference type="AlphaFoldDB" id="A0A814LJ60"/>
<organism evidence="2 3">
    <name type="scientific">Rotaria sordida</name>
    <dbReference type="NCBI Taxonomy" id="392033"/>
    <lineage>
        <taxon>Eukaryota</taxon>
        <taxon>Metazoa</taxon>
        <taxon>Spiralia</taxon>
        <taxon>Gnathifera</taxon>
        <taxon>Rotifera</taxon>
        <taxon>Eurotatoria</taxon>
        <taxon>Bdelloidea</taxon>
        <taxon>Philodinida</taxon>
        <taxon>Philodinidae</taxon>
        <taxon>Rotaria</taxon>
    </lineage>
</organism>